<evidence type="ECO:0000259" key="15">
    <source>
        <dbReference type="Pfam" id="PF18072"/>
    </source>
</evidence>
<evidence type="ECO:0000256" key="13">
    <source>
        <dbReference type="ARBA" id="ARBA00052585"/>
    </source>
</evidence>
<keyword evidence="8" id="KW-0067">ATP-binding</keyword>
<comment type="pathway">
    <text evidence="1">Purine metabolism; IMP biosynthesis via de novo pathway; 5-amino-1-(5-phospho-D-ribosyl)imidazole from N(2)-formyl-N(1)-(5-phospho-D-ribosyl)glycinamide: step 1/2.</text>
</comment>
<keyword evidence="5" id="KW-0479">Metal-binding</keyword>
<feature type="domain" description="FGAR-AT PurM N-terminal-like" evidence="17">
    <location>
        <begin position="765"/>
        <end position="918"/>
    </location>
</feature>
<evidence type="ECO:0000256" key="10">
    <source>
        <dbReference type="ARBA" id="ARBA00022962"/>
    </source>
</evidence>
<keyword evidence="6" id="KW-0547">Nucleotide-binding</keyword>
<dbReference type="HAMAP" id="MF_00419">
    <property type="entry name" value="PurL_1"/>
    <property type="match status" value="1"/>
</dbReference>
<dbReference type="FunFam" id="3.30.1330.10:FF:000009">
    <property type="entry name" value="Probable phosphoribosylformylglycinamidine synthase"/>
    <property type="match status" value="1"/>
</dbReference>
<dbReference type="NCBIfam" id="TIGR01735">
    <property type="entry name" value="FGAM_synt"/>
    <property type="match status" value="1"/>
</dbReference>
<dbReference type="Pfam" id="PF13507">
    <property type="entry name" value="GATase_5"/>
    <property type="match status" value="1"/>
</dbReference>
<dbReference type="EC" id="6.3.5.3" evidence="3"/>
<dbReference type="FunFam" id="3.90.650.10:FF:000006">
    <property type="entry name" value="Phosphoribosylformylglycinamidine synthase, putative"/>
    <property type="match status" value="1"/>
</dbReference>
<dbReference type="SUPFAM" id="SSF56042">
    <property type="entry name" value="PurM C-terminal domain-like"/>
    <property type="match status" value="2"/>
</dbReference>
<feature type="domain" description="PurM-like C-terminal" evidence="14">
    <location>
        <begin position="538"/>
        <end position="694"/>
    </location>
</feature>
<keyword evidence="9" id="KW-0460">Magnesium</keyword>
<keyword evidence="7" id="KW-0658">Purine biosynthesis</keyword>
<dbReference type="FunFam" id="3.30.1330.10:FF:000007">
    <property type="entry name" value="Phosphoribosylformylglycinamidine synthase, putative"/>
    <property type="match status" value="1"/>
</dbReference>
<dbReference type="GO" id="GO:0004642">
    <property type="term" value="F:phosphoribosylformylglycinamidine synthase activity"/>
    <property type="evidence" value="ECO:0007669"/>
    <property type="project" value="UniProtKB-EC"/>
</dbReference>
<comment type="catalytic activity">
    <reaction evidence="13">
        <text>N(2)-formyl-N(1)-(5-phospho-beta-D-ribosyl)glycinamide + L-glutamine + ATP + H2O = 2-formamido-N(1)-(5-O-phospho-beta-D-ribosyl)acetamidine + L-glutamate + ADP + phosphate + H(+)</text>
        <dbReference type="Rhea" id="RHEA:17129"/>
        <dbReference type="ChEBI" id="CHEBI:15377"/>
        <dbReference type="ChEBI" id="CHEBI:15378"/>
        <dbReference type="ChEBI" id="CHEBI:29985"/>
        <dbReference type="ChEBI" id="CHEBI:30616"/>
        <dbReference type="ChEBI" id="CHEBI:43474"/>
        <dbReference type="ChEBI" id="CHEBI:58359"/>
        <dbReference type="ChEBI" id="CHEBI:147286"/>
        <dbReference type="ChEBI" id="CHEBI:147287"/>
        <dbReference type="ChEBI" id="CHEBI:456216"/>
        <dbReference type="EC" id="6.3.5.3"/>
    </reaction>
</comment>
<dbReference type="InterPro" id="IPR010918">
    <property type="entry name" value="PurM-like_C_dom"/>
</dbReference>
<dbReference type="Pfam" id="PF18076">
    <property type="entry name" value="FGAR-AT_N"/>
    <property type="match status" value="1"/>
</dbReference>
<dbReference type="OrthoDB" id="6666987at2759"/>
<dbReference type="InterPro" id="IPR055181">
    <property type="entry name" value="FGAR-AT_PurM_N-like"/>
</dbReference>
<dbReference type="Gene3D" id="3.90.650.10">
    <property type="entry name" value="PurM-like C-terminal domain"/>
    <property type="match status" value="2"/>
</dbReference>
<dbReference type="InterPro" id="IPR029062">
    <property type="entry name" value="Class_I_gatase-like"/>
</dbReference>
<evidence type="ECO:0000256" key="3">
    <source>
        <dbReference type="ARBA" id="ARBA00012747"/>
    </source>
</evidence>
<dbReference type="SUPFAM" id="SSF55326">
    <property type="entry name" value="PurM N-terminal domain-like"/>
    <property type="match status" value="2"/>
</dbReference>
<dbReference type="FunFam" id="1.10.8.750:FF:000001">
    <property type="entry name" value="Putative phosphoribosylformylglycinamidine synthase"/>
    <property type="match status" value="1"/>
</dbReference>
<dbReference type="PANTHER" id="PTHR10099">
    <property type="entry name" value="PHOSPHORIBOSYLFORMYLGLYCINAMIDINE SYNTHASE"/>
    <property type="match status" value="1"/>
</dbReference>
<dbReference type="FunFam" id="3.40.50.880:FF:000014">
    <property type="entry name" value="Phosphoribosylformylglycinamidine synthase, putative"/>
    <property type="match status" value="1"/>
</dbReference>
<dbReference type="PANTHER" id="PTHR10099:SF1">
    <property type="entry name" value="PHOSPHORIBOSYLFORMYLGLYCINAMIDINE SYNTHASE"/>
    <property type="match status" value="1"/>
</dbReference>
<dbReference type="InterPro" id="IPR040707">
    <property type="entry name" value="FGAR-AT_N"/>
</dbReference>
<evidence type="ECO:0000313" key="19">
    <source>
        <dbReference type="Proteomes" id="UP000663760"/>
    </source>
</evidence>
<dbReference type="SUPFAM" id="SSF109736">
    <property type="entry name" value="FGAM synthase PurL, linker domain"/>
    <property type="match status" value="1"/>
</dbReference>
<evidence type="ECO:0000256" key="8">
    <source>
        <dbReference type="ARBA" id="ARBA00022840"/>
    </source>
</evidence>
<dbReference type="GO" id="GO:0005737">
    <property type="term" value="C:cytoplasm"/>
    <property type="evidence" value="ECO:0007669"/>
    <property type="project" value="TreeGrafter"/>
</dbReference>
<dbReference type="EMBL" id="LR746267">
    <property type="protein sequence ID" value="CAA7395534.1"/>
    <property type="molecule type" value="Genomic_DNA"/>
</dbReference>
<evidence type="ECO:0000256" key="4">
    <source>
        <dbReference type="ARBA" id="ARBA00022598"/>
    </source>
</evidence>
<dbReference type="GO" id="GO:0006189">
    <property type="term" value="P:'de novo' IMP biosynthetic process"/>
    <property type="evidence" value="ECO:0007669"/>
    <property type="project" value="UniProtKB-UniPathway"/>
</dbReference>
<reference evidence="18" key="1">
    <citation type="submission" date="2020-02" db="EMBL/GenBank/DDBJ databases">
        <authorList>
            <person name="Scholz U."/>
            <person name="Mascher M."/>
            <person name="Fiebig A."/>
        </authorList>
    </citation>
    <scope>NUCLEOTIDE SEQUENCE</scope>
</reference>
<dbReference type="PROSITE" id="PS51273">
    <property type="entry name" value="GATASE_TYPE_1"/>
    <property type="match status" value="1"/>
</dbReference>
<dbReference type="CDD" id="cd02204">
    <property type="entry name" value="PurL_repeat2"/>
    <property type="match status" value="1"/>
</dbReference>
<evidence type="ECO:0000313" key="18">
    <source>
        <dbReference type="EMBL" id="CAA7395534.1"/>
    </source>
</evidence>
<dbReference type="GO" id="GO:0046872">
    <property type="term" value="F:metal ion binding"/>
    <property type="evidence" value="ECO:0007669"/>
    <property type="project" value="UniProtKB-KW"/>
</dbReference>
<dbReference type="GO" id="GO:0005524">
    <property type="term" value="F:ATP binding"/>
    <property type="evidence" value="ECO:0007669"/>
    <property type="project" value="UniProtKB-KW"/>
</dbReference>
<organism evidence="18 19">
    <name type="scientific">Spirodela intermedia</name>
    <name type="common">Intermediate duckweed</name>
    <dbReference type="NCBI Taxonomy" id="51605"/>
    <lineage>
        <taxon>Eukaryota</taxon>
        <taxon>Viridiplantae</taxon>
        <taxon>Streptophyta</taxon>
        <taxon>Embryophyta</taxon>
        <taxon>Tracheophyta</taxon>
        <taxon>Spermatophyta</taxon>
        <taxon>Magnoliopsida</taxon>
        <taxon>Liliopsida</taxon>
        <taxon>Araceae</taxon>
        <taxon>Lemnoideae</taxon>
        <taxon>Spirodela</taxon>
    </lineage>
</organism>
<evidence type="ECO:0000256" key="7">
    <source>
        <dbReference type="ARBA" id="ARBA00022755"/>
    </source>
</evidence>
<name>A0A7I8KE86_SPIIN</name>
<dbReference type="InterPro" id="IPR036921">
    <property type="entry name" value="PurM-like_N_sf"/>
</dbReference>
<evidence type="ECO:0000256" key="9">
    <source>
        <dbReference type="ARBA" id="ARBA00022842"/>
    </source>
</evidence>
<dbReference type="SUPFAM" id="SSF82697">
    <property type="entry name" value="PurS-like"/>
    <property type="match status" value="1"/>
</dbReference>
<keyword evidence="4" id="KW-0436">Ligase</keyword>
<feature type="domain" description="Phosphoribosylformylglycinamidine synthase N-terminal" evidence="16">
    <location>
        <begin position="150"/>
        <end position="249"/>
    </location>
</feature>
<evidence type="ECO:0000256" key="6">
    <source>
        <dbReference type="ARBA" id="ARBA00022741"/>
    </source>
</evidence>
<dbReference type="CDD" id="cd02203">
    <property type="entry name" value="PurL_repeat1"/>
    <property type="match status" value="1"/>
</dbReference>
<comment type="similarity">
    <text evidence="2">In the N-terminal section; belongs to the FGAMS family.</text>
</comment>
<dbReference type="InterPro" id="IPR041609">
    <property type="entry name" value="PurL_linker"/>
</dbReference>
<dbReference type="NCBIfam" id="NF003672">
    <property type="entry name" value="PRK05297.1"/>
    <property type="match status" value="1"/>
</dbReference>
<dbReference type="Pfam" id="PF22689">
    <property type="entry name" value="FGAR-AT_PurM_N-like"/>
    <property type="match status" value="1"/>
</dbReference>
<dbReference type="InterPro" id="IPR036604">
    <property type="entry name" value="PurS-like_sf"/>
</dbReference>
<dbReference type="UniPathway" id="UPA00074">
    <property type="reaction ID" value="UER00128"/>
</dbReference>
<proteinExistence type="inferred from homology"/>
<evidence type="ECO:0000256" key="11">
    <source>
        <dbReference type="ARBA" id="ARBA00029823"/>
    </source>
</evidence>
<keyword evidence="19" id="KW-1185">Reference proteome</keyword>
<dbReference type="InterPro" id="IPR036676">
    <property type="entry name" value="PurM-like_C_sf"/>
</dbReference>
<dbReference type="SUPFAM" id="SSF52317">
    <property type="entry name" value="Class I glutamine amidotransferase-like"/>
    <property type="match status" value="1"/>
</dbReference>
<dbReference type="CDD" id="cd01740">
    <property type="entry name" value="GATase1_FGAR_AT"/>
    <property type="match status" value="1"/>
</dbReference>
<evidence type="ECO:0000259" key="16">
    <source>
        <dbReference type="Pfam" id="PF18076"/>
    </source>
</evidence>
<feature type="domain" description="PurM-like C-terminal" evidence="14">
    <location>
        <begin position="938"/>
        <end position="1082"/>
    </location>
</feature>
<dbReference type="Pfam" id="PF02769">
    <property type="entry name" value="AIRS_C"/>
    <property type="match status" value="2"/>
</dbReference>
<dbReference type="Proteomes" id="UP000663760">
    <property type="component" value="Chromosome 4"/>
</dbReference>
<dbReference type="Gene3D" id="3.40.50.880">
    <property type="match status" value="1"/>
</dbReference>
<evidence type="ECO:0000256" key="1">
    <source>
        <dbReference type="ARBA" id="ARBA00004920"/>
    </source>
</evidence>
<evidence type="ECO:0000256" key="12">
    <source>
        <dbReference type="ARBA" id="ARBA00032632"/>
    </source>
</evidence>
<dbReference type="Gene3D" id="1.10.8.750">
    <property type="entry name" value="Phosphoribosylformylglycinamidine synthase, linker domain"/>
    <property type="match status" value="1"/>
</dbReference>
<dbReference type="InterPro" id="IPR010073">
    <property type="entry name" value="PurL_large"/>
</dbReference>
<evidence type="ECO:0000256" key="5">
    <source>
        <dbReference type="ARBA" id="ARBA00022723"/>
    </source>
</evidence>
<gene>
    <name evidence="18" type="ORF">SI8410_04006195</name>
</gene>
<sequence length="1419" mass="152776">MVTLGDIAAKKFLPLQGSPRRSFYLPRRSQGKTRCAFAPGRRLPGVASSGISSSRKLSLVLCPKAVVSSGAQASVDEEAGGARGGAEIIHFYRRPFMSENAAAELLREAQVKVSDQIVGLETEQCFNIGLSGALSGEKLAVLQWLLQETFEPENLRLESFLEDDEVPRSSSSSSSSVVVEVGPRLSFTTAWSANAVSICRAAALVEVTRMERSRRYRFHLRPGSGPLPENQVQEFAAMVHDRMTECVYSGKLKSFESALVPEAVVVVPVMEKGRAALEEINQRMGLAFDEQDLQYYTSLFRDDIKRNPTNVELFDIAQSNSEHSRHWFFNGKLIVDGEAVEGTLMQIVKSTLRANPGNSVIGFKDNSSAIRGFAVDFLHPTAPGSPSPLCPLRRDLDILFTAETHNFPCAVAPFPGAETGAGGRIRDTHATGKGSFVVAATAGYCVGNLQMEGASAPWEDSSFVYPSNLASPLQILVDASDGASDYGNKFGEPLIQGYTRTFGMRLPDGERREWLKPIMFSAGIGQIDHAHIAKDEPEVGMLVVKIGGPAYRIGMGGGAASSMVSGQNDAELDFNAVQRGDAEMAQKLYRVVRTCAELGEENPIVSIHDQGAGGNCNVVKEIIYPQGAEIDIRAVVVGDHTMSVLEIWGAEYQEQDALLVKPQSEGFLRAVCERERVSMAVIGRIDGGGRIVLMDGWAAEQHRAEGLPPPPPVVDLELEKVLGDMPQKSFSFNRVQRLREPIDIAPGTTVMDSLKRVLRLPSVCSKRFLTTKVDRCVTGLVAQQQTVGPLQLPLSDVAVIAQSYGGLTGGACAIGEQPIKGLLDPKAMARLAVGEALTNLVWARITSLGDVKASGNWMYAAKLDGEGADMYDAAVALAEAMIELGIAIDGGKDSLSMAARAAGEMVKAPGNLVISVYATCPDITLTVTPDLKLPDGSVLLHIDLGKRGRRRRRLGGSALAQAFDQVGDECPDVDDVPHLKRTFEAVQGLLADRLISAGHDVSDGGLLVTVLEMAFAGNCGVDLELSSGGDGLLEVLFAEELGLVMEVAAGDLGTVQERFRAAEVTAAVIGRVTAAPTVTVRVNGNLQLKEETSLLRDLWEETSFHLEGLQKRLASCVLLEKEGLKSRRAPAWSLSFSPAPTAGELLAVANKPKVAIIREEGSNGDREMAAAFFAAGFEPWDVAMSDLLKGVVSLRDFRGVAFVGGFSYADVLDSAKGWAASIRFNSPLLRQFQEFYRRPDTFSLGVCNGCQLMALLGWVPGGGGGAGENGDASQPRFVHNLSGRFECRFSSVRIEASPAIMLQGMEGSTLGVWSAHGEGRAYFPDAAVLGGALAAELAPVRYCDDDGKETEVYPFNPNGSPLGIAALCSADGRHLAMMPHPERCFQMWQFPWYPKSWEVDAKGPSPWLRMFQNARQWCS</sequence>
<dbReference type="Gene3D" id="3.30.1330.10">
    <property type="entry name" value="PurM-like, N-terminal domain"/>
    <property type="match status" value="2"/>
</dbReference>
<evidence type="ECO:0000256" key="2">
    <source>
        <dbReference type="ARBA" id="ARBA00008608"/>
    </source>
</evidence>
<evidence type="ECO:0000259" key="17">
    <source>
        <dbReference type="Pfam" id="PF22689"/>
    </source>
</evidence>
<feature type="domain" description="Phosphoribosylformylglycinamidine synthase linker" evidence="15">
    <location>
        <begin position="277"/>
        <end position="326"/>
    </location>
</feature>
<evidence type="ECO:0000259" key="14">
    <source>
        <dbReference type="Pfam" id="PF02769"/>
    </source>
</evidence>
<keyword evidence="10" id="KW-0315">Glutamine amidotransferase</keyword>
<accession>A0A7I8KE86</accession>
<protein>
    <recommendedName>
        <fullName evidence="3">phosphoribosylformylglycinamidine synthase</fullName>
        <ecNumber evidence="3">6.3.5.3</ecNumber>
    </recommendedName>
    <alternativeName>
        <fullName evidence="12">Formylglycinamide ribonucleotide amidotransferase</fullName>
    </alternativeName>
    <alternativeName>
        <fullName evidence="11">Formylglycinamide ribotide amidotransferase</fullName>
    </alternativeName>
</protein>
<dbReference type="SMART" id="SM01211">
    <property type="entry name" value="GATase_5"/>
    <property type="match status" value="1"/>
</dbReference>
<dbReference type="Pfam" id="PF18072">
    <property type="entry name" value="FGAR-AT_linker"/>
    <property type="match status" value="1"/>
</dbReference>